<evidence type="ECO:0000313" key="2">
    <source>
        <dbReference type="Proteomes" id="UP000198577"/>
    </source>
</evidence>
<dbReference type="SUPFAM" id="SSF53850">
    <property type="entry name" value="Periplasmic binding protein-like II"/>
    <property type="match status" value="1"/>
</dbReference>
<dbReference type="EMBL" id="FOXR01000007">
    <property type="protein sequence ID" value="SFP95263.1"/>
    <property type="molecule type" value="Genomic_DNA"/>
</dbReference>
<dbReference type="STRING" id="937334.SAMN05444406_10758"/>
<dbReference type="InterPro" id="IPR006059">
    <property type="entry name" value="SBP"/>
</dbReference>
<reference evidence="1 2" key="1">
    <citation type="submission" date="2016-10" db="EMBL/GenBank/DDBJ databases">
        <authorList>
            <person name="de Groot N.N."/>
        </authorList>
    </citation>
    <scope>NUCLEOTIDE SEQUENCE [LARGE SCALE GENOMIC DNA]</scope>
    <source>
        <strain evidence="1 2">DSM 20678</strain>
    </source>
</reference>
<dbReference type="AlphaFoldDB" id="A0A1I5UIZ8"/>
<dbReference type="OrthoDB" id="2491264at2"/>
<dbReference type="Gene3D" id="3.40.190.10">
    <property type="entry name" value="Periplasmic binding protein-like II"/>
    <property type="match status" value="2"/>
</dbReference>
<protein>
    <submittedName>
        <fullName evidence="1">Putative aldouronate transport system substrate-binding protein</fullName>
    </submittedName>
</protein>
<evidence type="ECO:0000313" key="1">
    <source>
        <dbReference type="EMBL" id="SFP95263.1"/>
    </source>
</evidence>
<dbReference type="RefSeq" id="WP_143094050.1">
    <property type="nucleotide sequence ID" value="NZ_FOXR01000007.1"/>
</dbReference>
<sequence length="368" mass="42548">MITSDVPGTSLEPTAENPWCGPFIRKDWLDELGMEIPTTIDEWYTALKAFKEQMNAEVPMIWNNAIGMEPSTGAFVSAFDIGPGFYIKNGEIKYGPIEPGFKEYLQLVNKWYEEGLIDRDFPTRDAKSIDALVMSGKVGAKLQDGTALVLKARAVGIEFAGAPYPKKNENSEIHWRYKNNICRANYGVITSKCKNPEVAVKWFDYHYTEDGFKLFNFGVEGKSYTGIDEKGRPKYVEYISKNNYQDFDRYNSVFRLHNGPYLKSDLRSNPRRWMEDLEQYRITWNNQPADYVLPPITLTAEEGAEYAKIMSDIEAYRNEMMLKFIMGQEPLDKFDEYVNNIKAMNIDRVIEIYKAALDRYNKRLEKVD</sequence>
<proteinExistence type="predicted"/>
<gene>
    <name evidence="1" type="ORF">SAMN05444406_10758</name>
</gene>
<organism evidence="1 2">
    <name type="scientific">Caldicoprobacter faecalis</name>
    <dbReference type="NCBI Taxonomy" id="937334"/>
    <lineage>
        <taxon>Bacteria</taxon>
        <taxon>Bacillati</taxon>
        <taxon>Bacillota</taxon>
        <taxon>Clostridia</taxon>
        <taxon>Caldicoprobacterales</taxon>
        <taxon>Caldicoprobacteraceae</taxon>
        <taxon>Caldicoprobacter</taxon>
    </lineage>
</organism>
<accession>A0A1I5UIZ8</accession>
<dbReference type="Proteomes" id="UP000198577">
    <property type="component" value="Unassembled WGS sequence"/>
</dbReference>
<keyword evidence="2" id="KW-1185">Reference proteome</keyword>
<dbReference type="Pfam" id="PF01547">
    <property type="entry name" value="SBP_bac_1"/>
    <property type="match status" value="1"/>
</dbReference>
<name>A0A1I5UIZ8_9FIRM</name>